<sequence length="166" mass="16916">MASALRQLLAVGIAVVMVAALPVSATASPEDPRLNCAFTAVLEFAPGVTDNQREVRVMVANGEMSGCTGNEGIRGGTVTGSGSATVDCRRGQASVPANVAWDNGKTSALRLDRLDVGGRTAAGTVTGGEFTNDSVTFRVTSVTPSGRCSSPRGVTSIDVRGGMSIR</sequence>
<protein>
    <submittedName>
        <fullName evidence="2">Uncharacterized protein</fullName>
    </submittedName>
</protein>
<keyword evidence="1" id="KW-0732">Signal</keyword>
<dbReference type="RefSeq" id="WP_189061074.1">
    <property type="nucleotide sequence ID" value="NZ_BMMK01000033.1"/>
</dbReference>
<dbReference type="EMBL" id="BMMK01000033">
    <property type="protein sequence ID" value="GGM75170.1"/>
    <property type="molecule type" value="Genomic_DNA"/>
</dbReference>
<accession>A0A8J3FWX6</accession>
<proteinExistence type="predicted"/>
<reference evidence="2" key="2">
    <citation type="submission" date="2020-09" db="EMBL/GenBank/DDBJ databases">
        <authorList>
            <person name="Sun Q."/>
            <person name="Zhou Y."/>
        </authorList>
    </citation>
    <scope>NUCLEOTIDE SEQUENCE</scope>
    <source>
        <strain evidence="2">CGMCC 4.5737</strain>
    </source>
</reference>
<name>A0A8J3FWX6_9PSEU</name>
<evidence type="ECO:0000313" key="2">
    <source>
        <dbReference type="EMBL" id="GGM75170.1"/>
    </source>
</evidence>
<organism evidence="2 3">
    <name type="scientific">Longimycelium tulufanense</name>
    <dbReference type="NCBI Taxonomy" id="907463"/>
    <lineage>
        <taxon>Bacteria</taxon>
        <taxon>Bacillati</taxon>
        <taxon>Actinomycetota</taxon>
        <taxon>Actinomycetes</taxon>
        <taxon>Pseudonocardiales</taxon>
        <taxon>Pseudonocardiaceae</taxon>
        <taxon>Longimycelium</taxon>
    </lineage>
</organism>
<evidence type="ECO:0000256" key="1">
    <source>
        <dbReference type="SAM" id="SignalP"/>
    </source>
</evidence>
<dbReference type="Proteomes" id="UP000637578">
    <property type="component" value="Unassembled WGS sequence"/>
</dbReference>
<feature type="chain" id="PRO_5035285731" evidence="1">
    <location>
        <begin position="28"/>
        <end position="166"/>
    </location>
</feature>
<comment type="caution">
    <text evidence="2">The sequence shown here is derived from an EMBL/GenBank/DDBJ whole genome shotgun (WGS) entry which is preliminary data.</text>
</comment>
<feature type="signal peptide" evidence="1">
    <location>
        <begin position="1"/>
        <end position="27"/>
    </location>
</feature>
<gene>
    <name evidence="2" type="ORF">GCM10012275_52320</name>
</gene>
<reference evidence="2" key="1">
    <citation type="journal article" date="2014" name="Int. J. Syst. Evol. Microbiol.">
        <title>Complete genome sequence of Corynebacterium casei LMG S-19264T (=DSM 44701T), isolated from a smear-ripened cheese.</title>
        <authorList>
            <consortium name="US DOE Joint Genome Institute (JGI-PGF)"/>
            <person name="Walter F."/>
            <person name="Albersmeier A."/>
            <person name="Kalinowski J."/>
            <person name="Ruckert C."/>
        </authorList>
    </citation>
    <scope>NUCLEOTIDE SEQUENCE</scope>
    <source>
        <strain evidence="2">CGMCC 4.5737</strain>
    </source>
</reference>
<evidence type="ECO:0000313" key="3">
    <source>
        <dbReference type="Proteomes" id="UP000637578"/>
    </source>
</evidence>
<dbReference type="AlphaFoldDB" id="A0A8J3FWX6"/>
<keyword evidence="3" id="KW-1185">Reference proteome</keyword>